<dbReference type="InterPro" id="IPR027391">
    <property type="entry name" value="Nol1_Nop2_Fmu_2"/>
</dbReference>
<comment type="caution">
    <text evidence="2">The sequence shown here is derived from an EMBL/GenBank/DDBJ whole genome shotgun (WGS) entry which is preliminary data.</text>
</comment>
<proteinExistence type="predicted"/>
<dbReference type="EMBL" id="AZHW01001008">
    <property type="protein sequence ID" value="ETW94773.1"/>
    <property type="molecule type" value="Genomic_DNA"/>
</dbReference>
<gene>
    <name evidence="2" type="ORF">ETSY1_33440</name>
</gene>
<feature type="domain" description="rRNA small subunit methyltransferase F RNA-binding PUA-like" evidence="1">
    <location>
        <begin position="99"/>
        <end position="135"/>
    </location>
</feature>
<reference evidence="2 3" key="1">
    <citation type="journal article" date="2014" name="Nature">
        <title>An environmental bacterial taxon with a large and distinct metabolic repertoire.</title>
        <authorList>
            <person name="Wilson M.C."/>
            <person name="Mori T."/>
            <person name="Ruckert C."/>
            <person name="Uria A.R."/>
            <person name="Helf M.J."/>
            <person name="Takada K."/>
            <person name="Gernert C."/>
            <person name="Steffens U.A."/>
            <person name="Heycke N."/>
            <person name="Schmitt S."/>
            <person name="Rinke C."/>
            <person name="Helfrich E.J."/>
            <person name="Brachmann A.O."/>
            <person name="Gurgui C."/>
            <person name="Wakimoto T."/>
            <person name="Kracht M."/>
            <person name="Crusemann M."/>
            <person name="Hentschel U."/>
            <person name="Abe I."/>
            <person name="Matsunaga S."/>
            <person name="Kalinowski J."/>
            <person name="Takeyama H."/>
            <person name="Piel J."/>
        </authorList>
    </citation>
    <scope>NUCLEOTIDE SEQUENCE [LARGE SCALE GENOMIC DNA]</scope>
    <source>
        <strain evidence="3">TSY1</strain>
    </source>
</reference>
<evidence type="ECO:0000313" key="2">
    <source>
        <dbReference type="EMBL" id="ETW94773.1"/>
    </source>
</evidence>
<dbReference type="HOGENOM" id="CLU_135996_0_0_7"/>
<evidence type="ECO:0000259" key="1">
    <source>
        <dbReference type="Pfam" id="PF13636"/>
    </source>
</evidence>
<sequence length="148" mass="16411">MILSYFETRFGIPYDTFEPFALIDRGKVYGLLSCLAPAEAICSLKLQNAGLPILRKMPTHLKPTTAAIQRFGPCATKHVVEMTADQVRYLLQAGVMAYDSPLEPGYVILRQDGHVLGCGLLTPGQLRSLIPKWLVKHQRLTGSEEETP</sequence>
<dbReference type="Proteomes" id="UP000019141">
    <property type="component" value="Unassembled WGS sequence"/>
</dbReference>
<organism evidence="2 3">
    <name type="scientific">Entotheonella factor</name>
    <dbReference type="NCBI Taxonomy" id="1429438"/>
    <lineage>
        <taxon>Bacteria</taxon>
        <taxon>Pseudomonadati</taxon>
        <taxon>Nitrospinota/Tectimicrobiota group</taxon>
        <taxon>Candidatus Tectimicrobiota</taxon>
        <taxon>Candidatus Entotheonellia</taxon>
        <taxon>Candidatus Entotheonellales</taxon>
        <taxon>Candidatus Entotheonellaceae</taxon>
        <taxon>Candidatus Entotheonella</taxon>
    </lineage>
</organism>
<evidence type="ECO:0000313" key="3">
    <source>
        <dbReference type="Proteomes" id="UP000019141"/>
    </source>
</evidence>
<name>W4L9N1_ENTF1</name>
<keyword evidence="3" id="KW-1185">Reference proteome</keyword>
<protein>
    <recommendedName>
        <fullName evidence="1">rRNA small subunit methyltransferase F RNA-binding PUA-like domain-containing protein</fullName>
    </recommendedName>
</protein>
<accession>W4L9N1</accession>
<dbReference type="Pfam" id="PF13636">
    <property type="entry name" value="Methyltranf_PUA"/>
    <property type="match status" value="1"/>
</dbReference>
<dbReference type="AlphaFoldDB" id="W4L9N1"/>